<dbReference type="InterPro" id="IPR051043">
    <property type="entry name" value="Sulfatase_Mod_Factor_Kinase"/>
</dbReference>
<dbReference type="InterPro" id="IPR005532">
    <property type="entry name" value="SUMF_dom"/>
</dbReference>
<dbReference type="Pfam" id="PF03781">
    <property type="entry name" value="FGE-sulfatase"/>
    <property type="match status" value="1"/>
</dbReference>
<feature type="domain" description="Sulfatase-modifying factor enzyme-like" evidence="1">
    <location>
        <begin position="15"/>
        <end position="243"/>
    </location>
</feature>
<sequence length="246" mass="26949">SNGGNKNITVNVNVKMALIPAGSFEMGDHLDGMGNALPVHRVELDAFYMDAYEVTVGQFKQFVEESGYAYGGNWTDVANHSPGDDYPMVYVSWHDATAYAKWAGKRLPTEAEWEYAARGGLNGKRYPWGDDITHDDANYAGAGGKDKWGSKEENPCAPVGSFAANGYGLYDMAGNVWEWCSDWYGSDYYSKSPLRNPQGPSSGSTRVLRGGSWYNVTVSLRVAGRNFFNPASTNYDGLGFRCVSGF</sequence>
<accession>A0A382UWT1</accession>
<organism evidence="2">
    <name type="scientific">marine metagenome</name>
    <dbReference type="NCBI Taxonomy" id="408172"/>
    <lineage>
        <taxon>unclassified sequences</taxon>
        <taxon>metagenomes</taxon>
        <taxon>ecological metagenomes</taxon>
    </lineage>
</organism>
<dbReference type="InterPro" id="IPR042095">
    <property type="entry name" value="SUMF_sf"/>
</dbReference>
<dbReference type="SUPFAM" id="SSF56436">
    <property type="entry name" value="C-type lectin-like"/>
    <property type="match status" value="1"/>
</dbReference>
<reference evidence="2" key="1">
    <citation type="submission" date="2018-05" db="EMBL/GenBank/DDBJ databases">
        <authorList>
            <person name="Lanie J.A."/>
            <person name="Ng W.-L."/>
            <person name="Kazmierczak K.M."/>
            <person name="Andrzejewski T.M."/>
            <person name="Davidsen T.M."/>
            <person name="Wayne K.J."/>
            <person name="Tettelin H."/>
            <person name="Glass J.I."/>
            <person name="Rusch D."/>
            <person name="Podicherti R."/>
            <person name="Tsui H.-C.T."/>
            <person name="Winkler M.E."/>
        </authorList>
    </citation>
    <scope>NUCLEOTIDE SEQUENCE</scope>
</reference>
<dbReference type="GO" id="GO:0120147">
    <property type="term" value="F:formylglycine-generating oxidase activity"/>
    <property type="evidence" value="ECO:0007669"/>
    <property type="project" value="TreeGrafter"/>
</dbReference>
<dbReference type="AlphaFoldDB" id="A0A382UWT1"/>
<proteinExistence type="predicted"/>
<feature type="non-terminal residue" evidence="2">
    <location>
        <position position="1"/>
    </location>
</feature>
<dbReference type="PANTHER" id="PTHR23150">
    <property type="entry name" value="SULFATASE MODIFYING FACTOR 1, 2"/>
    <property type="match status" value="1"/>
</dbReference>
<evidence type="ECO:0000259" key="1">
    <source>
        <dbReference type="Pfam" id="PF03781"/>
    </source>
</evidence>
<dbReference type="PANTHER" id="PTHR23150:SF19">
    <property type="entry name" value="FORMYLGLYCINE-GENERATING ENZYME"/>
    <property type="match status" value="1"/>
</dbReference>
<protein>
    <recommendedName>
        <fullName evidence="1">Sulfatase-modifying factor enzyme-like domain-containing protein</fullName>
    </recommendedName>
</protein>
<gene>
    <name evidence="2" type="ORF">METZ01_LOCUS391524</name>
</gene>
<dbReference type="InterPro" id="IPR016187">
    <property type="entry name" value="CTDL_fold"/>
</dbReference>
<dbReference type="Gene3D" id="3.90.1580.10">
    <property type="entry name" value="paralog of FGE (formylglycine-generating enzyme)"/>
    <property type="match status" value="1"/>
</dbReference>
<dbReference type="EMBL" id="UINC01147379">
    <property type="protein sequence ID" value="SVD38670.1"/>
    <property type="molecule type" value="Genomic_DNA"/>
</dbReference>
<name>A0A382UWT1_9ZZZZ</name>
<evidence type="ECO:0000313" key="2">
    <source>
        <dbReference type="EMBL" id="SVD38670.1"/>
    </source>
</evidence>